<dbReference type="Proteomes" id="UP000695000">
    <property type="component" value="Unplaced"/>
</dbReference>
<dbReference type="GeneID" id="108568996"/>
<proteinExistence type="predicted"/>
<gene>
    <name evidence="3" type="primary">LOC108568996</name>
</gene>
<keyword evidence="1" id="KW-0472">Membrane</keyword>
<feature type="transmembrane region" description="Helical" evidence="1">
    <location>
        <begin position="117"/>
        <end position="137"/>
    </location>
</feature>
<evidence type="ECO:0000256" key="1">
    <source>
        <dbReference type="SAM" id="Phobius"/>
    </source>
</evidence>
<name>A0ABM1NGA2_NICVS</name>
<organism evidence="2 3">
    <name type="scientific">Nicrophorus vespilloides</name>
    <name type="common">Boreal carrion beetle</name>
    <dbReference type="NCBI Taxonomy" id="110193"/>
    <lineage>
        <taxon>Eukaryota</taxon>
        <taxon>Metazoa</taxon>
        <taxon>Ecdysozoa</taxon>
        <taxon>Arthropoda</taxon>
        <taxon>Hexapoda</taxon>
        <taxon>Insecta</taxon>
        <taxon>Pterygota</taxon>
        <taxon>Neoptera</taxon>
        <taxon>Endopterygota</taxon>
        <taxon>Coleoptera</taxon>
        <taxon>Polyphaga</taxon>
        <taxon>Staphyliniformia</taxon>
        <taxon>Silphidae</taxon>
        <taxon>Nicrophorinae</taxon>
        <taxon>Nicrophorus</taxon>
    </lineage>
</organism>
<feature type="transmembrane region" description="Helical" evidence="1">
    <location>
        <begin position="45"/>
        <end position="62"/>
    </location>
</feature>
<keyword evidence="2" id="KW-1185">Reference proteome</keyword>
<sequence length="216" mass="23601">MVGSCEKGDNIGGIKALRKHPGPHISLANIPSETVSKTCKMESKFFIFTLMFIGALSASPVYKHESQMEGRSLSEGQETNATSPIKDNSMDGYLVPVKGNEEPTALSTFVPKTKARIFITTIALALLVIATEMAVAIITKVAIYTLAAFSVLALSSVIFSILCTFSSVCVNFRLWWSGLPSDEAKRSTESLDNAERFVKSSIRKYRVHSSNKGYTY</sequence>
<dbReference type="RefSeq" id="XP_017785852.1">
    <property type="nucleotide sequence ID" value="XM_017930363.1"/>
</dbReference>
<keyword evidence="1" id="KW-0812">Transmembrane</keyword>
<evidence type="ECO:0000313" key="2">
    <source>
        <dbReference type="Proteomes" id="UP000695000"/>
    </source>
</evidence>
<keyword evidence="1" id="KW-1133">Transmembrane helix</keyword>
<protein>
    <submittedName>
        <fullName evidence="3">Uncharacterized protein LOC108568996</fullName>
    </submittedName>
</protein>
<evidence type="ECO:0000313" key="3">
    <source>
        <dbReference type="RefSeq" id="XP_017785852.1"/>
    </source>
</evidence>
<accession>A0ABM1NGA2</accession>
<reference evidence="3" key="1">
    <citation type="submission" date="2025-08" db="UniProtKB">
        <authorList>
            <consortium name="RefSeq"/>
        </authorList>
    </citation>
    <scope>IDENTIFICATION</scope>
    <source>
        <tissue evidence="3">Whole Larva</tissue>
    </source>
</reference>
<feature type="transmembrane region" description="Helical" evidence="1">
    <location>
        <begin position="143"/>
        <end position="176"/>
    </location>
</feature>